<dbReference type="InterPro" id="IPR037682">
    <property type="entry name" value="TonB_C"/>
</dbReference>
<evidence type="ECO:0000259" key="3">
    <source>
        <dbReference type="Pfam" id="PF05569"/>
    </source>
</evidence>
<dbReference type="InterPro" id="IPR051045">
    <property type="entry name" value="TonB-dependent_transducer"/>
</dbReference>
<keyword evidence="1" id="KW-1133">Transmembrane helix</keyword>
<feature type="transmembrane region" description="Helical" evidence="1">
    <location>
        <begin position="34"/>
        <end position="53"/>
    </location>
</feature>
<keyword evidence="5" id="KW-1185">Reference proteome</keyword>
<organism evidence="4 5">
    <name type="scientific">Niabella pedocola</name>
    <dbReference type="NCBI Taxonomy" id="1752077"/>
    <lineage>
        <taxon>Bacteria</taxon>
        <taxon>Pseudomonadati</taxon>
        <taxon>Bacteroidota</taxon>
        <taxon>Chitinophagia</taxon>
        <taxon>Chitinophagales</taxon>
        <taxon>Chitinophagaceae</taxon>
        <taxon>Niabella</taxon>
    </lineage>
</organism>
<protein>
    <submittedName>
        <fullName evidence="4">M56 family metallopeptidase</fullName>
    </submittedName>
</protein>
<dbReference type="PANTHER" id="PTHR33446">
    <property type="entry name" value="PROTEIN TONB-RELATED"/>
    <property type="match status" value="1"/>
</dbReference>
<dbReference type="InterPro" id="IPR008756">
    <property type="entry name" value="Peptidase_M56"/>
</dbReference>
<feature type="domain" description="Peptidase M56" evidence="3">
    <location>
        <begin position="164"/>
        <end position="258"/>
    </location>
</feature>
<dbReference type="Gene3D" id="3.30.1150.10">
    <property type="match status" value="1"/>
</dbReference>
<gene>
    <name evidence="4" type="ORF">LQ567_04250</name>
</gene>
<evidence type="ECO:0000313" key="5">
    <source>
        <dbReference type="Proteomes" id="UP001199816"/>
    </source>
</evidence>
<dbReference type="CDD" id="cd07341">
    <property type="entry name" value="M56_BlaR1_MecR1_like"/>
    <property type="match status" value="1"/>
</dbReference>
<dbReference type="EMBL" id="JAJNEC010000004">
    <property type="protein sequence ID" value="MCD2421960.1"/>
    <property type="molecule type" value="Genomic_DNA"/>
</dbReference>
<accession>A0ABS8PM66</accession>
<feature type="transmembrane region" description="Helical" evidence="1">
    <location>
        <begin position="94"/>
        <end position="112"/>
    </location>
</feature>
<feature type="transmembrane region" description="Helical" evidence="1">
    <location>
        <begin position="6"/>
        <end position="22"/>
    </location>
</feature>
<dbReference type="Pfam" id="PF03544">
    <property type="entry name" value="TonB_C"/>
    <property type="match status" value="1"/>
</dbReference>
<proteinExistence type="predicted"/>
<dbReference type="Proteomes" id="UP001199816">
    <property type="component" value="Unassembled WGS sequence"/>
</dbReference>
<keyword evidence="1" id="KW-0472">Membrane</keyword>
<keyword evidence="1" id="KW-0812">Transmembrane</keyword>
<sequence length="487" mass="55532">MFPYLVKMVACSAILFGYYYCFLRNERFHQYNRFFLLGIVLLSFCLPLLKLPLLTPGSMDAVLQTWQRLSPAPVTLDEVVVSSNTRTVFHPQNGLTWCYAGVSLLLSIRLFMACRNVLKLKKGQPGKRIGRIRLFWSDHPKTPFSFFNWMFWNPRLSMHSPQGKQIFRHEWYHIRQKHSWDLFFIELVCVCCWLNPFFFLIRKELHTLHEFLADRHVTRSTDRFDYAQLLVRHSLGAAHHPLMTPFFNTDLKRRIAMLTQNRQPVLQYLRKAMALPVIATALFLVSFAPVKKALLAVSFALPGPEIHAEAFSGMPANTGGLQTTSREELRQLGPARQPISMAVPISNGVSAATIPSIELPPAEQPVVVFPTADTLPRYQERGPEIFTKVERDASFPGGPDAWKQFLQANLRFPEKNNAPAGTYTAIVQFIVDREGAISDIKVIADPGYNFGAEAKRVIQLSGKWNPALQNKRVVKAYRKQPITFNVS</sequence>
<dbReference type="PANTHER" id="PTHR33446:SF2">
    <property type="entry name" value="PROTEIN TONB"/>
    <property type="match status" value="1"/>
</dbReference>
<evidence type="ECO:0000313" key="4">
    <source>
        <dbReference type="EMBL" id="MCD2421960.1"/>
    </source>
</evidence>
<reference evidence="4 5" key="1">
    <citation type="submission" date="2021-11" db="EMBL/GenBank/DDBJ databases">
        <title>Genomic of Niabella pedocola.</title>
        <authorList>
            <person name="Wu T."/>
        </authorList>
    </citation>
    <scope>NUCLEOTIDE SEQUENCE [LARGE SCALE GENOMIC DNA]</scope>
    <source>
        <strain evidence="4 5">JCM 31011</strain>
    </source>
</reference>
<name>A0ABS8PM66_9BACT</name>
<evidence type="ECO:0000256" key="1">
    <source>
        <dbReference type="SAM" id="Phobius"/>
    </source>
</evidence>
<dbReference type="SUPFAM" id="SSF74653">
    <property type="entry name" value="TolA/TonB C-terminal domain"/>
    <property type="match status" value="1"/>
</dbReference>
<dbReference type="RefSeq" id="WP_231002864.1">
    <property type="nucleotide sequence ID" value="NZ_JAJNEC010000004.1"/>
</dbReference>
<evidence type="ECO:0000259" key="2">
    <source>
        <dbReference type="Pfam" id="PF03544"/>
    </source>
</evidence>
<dbReference type="Pfam" id="PF05569">
    <property type="entry name" value="Peptidase_M56"/>
    <property type="match status" value="1"/>
</dbReference>
<comment type="caution">
    <text evidence="4">The sequence shown here is derived from an EMBL/GenBank/DDBJ whole genome shotgun (WGS) entry which is preliminary data.</text>
</comment>
<feature type="transmembrane region" description="Helical" evidence="1">
    <location>
        <begin position="182"/>
        <end position="201"/>
    </location>
</feature>
<feature type="domain" description="TonB C-terminal" evidence="2">
    <location>
        <begin position="424"/>
        <end position="485"/>
    </location>
</feature>